<protein>
    <submittedName>
        <fullName evidence="1">Uncharacterized protein</fullName>
    </submittedName>
</protein>
<keyword evidence="2" id="KW-1185">Reference proteome</keyword>
<evidence type="ECO:0000313" key="1">
    <source>
        <dbReference type="EMBL" id="NKY24408.1"/>
    </source>
</evidence>
<dbReference type="Proteomes" id="UP000581206">
    <property type="component" value="Unassembled WGS sequence"/>
</dbReference>
<gene>
    <name evidence="1" type="ORF">HGA03_17240</name>
</gene>
<comment type="caution">
    <text evidence="1">The sequence shown here is derived from an EMBL/GenBank/DDBJ whole genome shotgun (WGS) entry which is preliminary data.</text>
</comment>
<sequence length="126" mass="13700">MFGPPIHVYTRAQAIADGVLHDVTTDATEAGFRHPAALTAAAWADAVEWNTEHGALQDEAGRLWDVLTMARVYAPRAGGSDRVPFRVLRVPNRPRASRPQYTDLVLHVGPGDHGEPVLTIMLPGED</sequence>
<proteinExistence type="predicted"/>
<dbReference type="EMBL" id="JAAXOX010000014">
    <property type="protein sequence ID" value="NKY24408.1"/>
    <property type="molecule type" value="Genomic_DNA"/>
</dbReference>
<dbReference type="InterPro" id="IPR046480">
    <property type="entry name" value="DUF6573"/>
</dbReference>
<name>A0A7X6KY91_9CELL</name>
<dbReference type="AlphaFoldDB" id="A0A7X6KY91"/>
<accession>A0A7X6KY91</accession>
<organism evidence="1 2">
    <name type="scientific">Cellulomonas denverensis</name>
    <dbReference type="NCBI Taxonomy" id="264297"/>
    <lineage>
        <taxon>Bacteria</taxon>
        <taxon>Bacillati</taxon>
        <taxon>Actinomycetota</taxon>
        <taxon>Actinomycetes</taxon>
        <taxon>Micrococcales</taxon>
        <taxon>Cellulomonadaceae</taxon>
        <taxon>Cellulomonas</taxon>
    </lineage>
</organism>
<dbReference type="Pfam" id="PF20213">
    <property type="entry name" value="DUF6573"/>
    <property type="match status" value="1"/>
</dbReference>
<reference evidence="1 2" key="1">
    <citation type="submission" date="2020-04" db="EMBL/GenBank/DDBJ databases">
        <title>MicrobeNet Type strains.</title>
        <authorList>
            <person name="Nicholson A.C."/>
        </authorList>
    </citation>
    <scope>NUCLEOTIDE SEQUENCE [LARGE SCALE GENOMIC DNA]</scope>
    <source>
        <strain evidence="1 2">ATCC BAA-788</strain>
    </source>
</reference>
<evidence type="ECO:0000313" key="2">
    <source>
        <dbReference type="Proteomes" id="UP000581206"/>
    </source>
</evidence>